<dbReference type="EMBL" id="VGJX01000248">
    <property type="protein sequence ID" value="MBM3274553.1"/>
    <property type="molecule type" value="Genomic_DNA"/>
</dbReference>
<proteinExistence type="predicted"/>
<sequence>MRQATGRYVALAVFLGACHAGPAPRPAGPLPGDISRIEAASTLRTGVLAIAVKWPERPRSGQVIPLSAEAVVVTVSDGTGAPVAIRRLVRSGAVTAETIALPAGTGYSVTGKAYAKADPGPGEEAIASATVAGQTVVWGRQTAVRLDLVPAFGPEIGGLSVAAAGPGMALFLSGTNLGRGSGKATVVFASGTEAPADLVDGKMRVTVPVGAGTGPLRVRVDGVLSGPGAAFRELKSLGLGLTTADADREWPDGAIHTWLGDGFGIGATGIDSAGAPVATAGVSRFENSTSSVGTLTSGLYTPAAFGQDVVIAESGQLVATRTIIVGPPAGRTVSLGAADTAAAAGTGLASGNQGEWLGYWYEAELNKAGAFQPFTP</sequence>
<protein>
    <recommendedName>
        <fullName evidence="3">IPT/TIG domain-containing protein</fullName>
    </recommendedName>
</protein>
<evidence type="ECO:0008006" key="3">
    <source>
        <dbReference type="Google" id="ProtNLM"/>
    </source>
</evidence>
<feature type="non-terminal residue" evidence="1">
    <location>
        <position position="376"/>
    </location>
</feature>
<gene>
    <name evidence="1" type="ORF">FJZ00_05345</name>
</gene>
<organism evidence="1 2">
    <name type="scientific">Candidatus Tanganyikabacteria bacterium</name>
    <dbReference type="NCBI Taxonomy" id="2961651"/>
    <lineage>
        <taxon>Bacteria</taxon>
        <taxon>Bacillati</taxon>
        <taxon>Candidatus Sericytochromatia</taxon>
        <taxon>Candidatus Tanganyikabacteria</taxon>
    </lineage>
</organism>
<dbReference type="PROSITE" id="PS51257">
    <property type="entry name" value="PROKAR_LIPOPROTEIN"/>
    <property type="match status" value="1"/>
</dbReference>
<accession>A0A937X281</accession>
<dbReference type="InterPro" id="IPR013783">
    <property type="entry name" value="Ig-like_fold"/>
</dbReference>
<comment type="caution">
    <text evidence="1">The sequence shown here is derived from an EMBL/GenBank/DDBJ whole genome shotgun (WGS) entry which is preliminary data.</text>
</comment>
<reference evidence="1 2" key="1">
    <citation type="submission" date="2019-03" db="EMBL/GenBank/DDBJ databases">
        <title>Lake Tanganyika Metagenome-Assembled Genomes (MAGs).</title>
        <authorList>
            <person name="Tran P."/>
        </authorList>
    </citation>
    <scope>NUCLEOTIDE SEQUENCE [LARGE SCALE GENOMIC DNA]</scope>
    <source>
        <strain evidence="1">K_DeepCast_65m_m2_236</strain>
    </source>
</reference>
<name>A0A937X281_9BACT</name>
<dbReference type="AlphaFoldDB" id="A0A937X281"/>
<evidence type="ECO:0000313" key="1">
    <source>
        <dbReference type="EMBL" id="MBM3274553.1"/>
    </source>
</evidence>
<dbReference type="Proteomes" id="UP000703893">
    <property type="component" value="Unassembled WGS sequence"/>
</dbReference>
<dbReference type="Gene3D" id="2.60.40.10">
    <property type="entry name" value="Immunoglobulins"/>
    <property type="match status" value="1"/>
</dbReference>
<evidence type="ECO:0000313" key="2">
    <source>
        <dbReference type="Proteomes" id="UP000703893"/>
    </source>
</evidence>